<proteinExistence type="predicted"/>
<evidence type="ECO:0000313" key="1">
    <source>
        <dbReference type="EMBL" id="KAK9223693.1"/>
    </source>
</evidence>
<sequence length="41" mass="5010">MQKFNSSQDQGCFLWEIMQNINCHLQEYAWARFEHDDQLGF</sequence>
<accession>A0AAP0QYR9</accession>
<name>A0AAP0QYR9_9ROSI</name>
<gene>
    <name evidence="1" type="ORF">WN944_012139</name>
</gene>
<dbReference type="EMBL" id="JBCGBO010000002">
    <property type="protein sequence ID" value="KAK9223693.1"/>
    <property type="molecule type" value="Genomic_DNA"/>
</dbReference>
<dbReference type="Proteomes" id="UP001428341">
    <property type="component" value="Unassembled WGS sequence"/>
</dbReference>
<keyword evidence="2" id="KW-1185">Reference proteome</keyword>
<evidence type="ECO:0000313" key="2">
    <source>
        <dbReference type="Proteomes" id="UP001428341"/>
    </source>
</evidence>
<reference evidence="1 2" key="1">
    <citation type="submission" date="2024-05" db="EMBL/GenBank/DDBJ databases">
        <title>Haplotype-resolved chromosome-level genome assembly of Huyou (Citrus changshanensis).</title>
        <authorList>
            <person name="Miao C."/>
            <person name="Chen W."/>
            <person name="Wu Y."/>
            <person name="Wang L."/>
            <person name="Zhao S."/>
            <person name="Grierson D."/>
            <person name="Xu C."/>
            <person name="Chen K."/>
        </authorList>
    </citation>
    <scope>NUCLEOTIDE SEQUENCE [LARGE SCALE GENOMIC DNA]</scope>
    <source>
        <strain evidence="1">01-14</strain>
        <tissue evidence="1">Leaf</tissue>
    </source>
</reference>
<organism evidence="1 2">
    <name type="scientific">Citrus x changshan-huyou</name>
    <dbReference type="NCBI Taxonomy" id="2935761"/>
    <lineage>
        <taxon>Eukaryota</taxon>
        <taxon>Viridiplantae</taxon>
        <taxon>Streptophyta</taxon>
        <taxon>Embryophyta</taxon>
        <taxon>Tracheophyta</taxon>
        <taxon>Spermatophyta</taxon>
        <taxon>Magnoliopsida</taxon>
        <taxon>eudicotyledons</taxon>
        <taxon>Gunneridae</taxon>
        <taxon>Pentapetalae</taxon>
        <taxon>rosids</taxon>
        <taxon>malvids</taxon>
        <taxon>Sapindales</taxon>
        <taxon>Rutaceae</taxon>
        <taxon>Aurantioideae</taxon>
        <taxon>Citrus</taxon>
    </lineage>
</organism>
<protein>
    <submittedName>
        <fullName evidence="1">Uncharacterized protein</fullName>
    </submittedName>
</protein>
<dbReference type="AlphaFoldDB" id="A0AAP0QYR9"/>
<comment type="caution">
    <text evidence="1">The sequence shown here is derived from an EMBL/GenBank/DDBJ whole genome shotgun (WGS) entry which is preliminary data.</text>
</comment>